<reference evidence="4" key="1">
    <citation type="submission" date="2017-10" db="EMBL/GenBank/DDBJ databases">
        <authorList>
            <person name="Armitage A.D."/>
            <person name="Barbara D.J."/>
            <person name="Woodhall J.W."/>
            <person name="Sreenivasaprasad S."/>
            <person name="Lane C.R."/>
            <person name="Clarkson J.P."/>
            <person name="Harrison R.J."/>
        </authorList>
    </citation>
    <scope>NUCLEOTIDE SEQUENCE</scope>
    <source>
        <strain evidence="4">FERA 1164</strain>
    </source>
</reference>
<evidence type="ECO:0000313" key="4">
    <source>
        <dbReference type="EMBL" id="RYN16440.1"/>
    </source>
</evidence>
<gene>
    <name evidence="4" type="ORF">AA0115_g12363</name>
</gene>
<dbReference type="EMBL" id="PDXB01000074">
    <property type="protein sequence ID" value="RYN16440.1"/>
    <property type="molecule type" value="Genomic_DNA"/>
</dbReference>
<keyword evidence="2" id="KW-0472">Membrane</keyword>
<feature type="chain" id="PRO_5044267039" description="Mid2 domain-containing protein" evidence="3">
    <location>
        <begin position="21"/>
        <end position="309"/>
    </location>
</feature>
<keyword evidence="2" id="KW-0812">Transmembrane</keyword>
<feature type="signal peptide" evidence="3">
    <location>
        <begin position="1"/>
        <end position="20"/>
    </location>
</feature>
<keyword evidence="3" id="KW-0732">Signal</keyword>
<feature type="compositionally biased region" description="Polar residues" evidence="1">
    <location>
        <begin position="149"/>
        <end position="160"/>
    </location>
</feature>
<proteinExistence type="predicted"/>
<organism evidence="4 5">
    <name type="scientific">Alternaria tenuissima</name>
    <dbReference type="NCBI Taxonomy" id="119927"/>
    <lineage>
        <taxon>Eukaryota</taxon>
        <taxon>Fungi</taxon>
        <taxon>Dikarya</taxon>
        <taxon>Ascomycota</taxon>
        <taxon>Pezizomycotina</taxon>
        <taxon>Dothideomycetes</taxon>
        <taxon>Pleosporomycetidae</taxon>
        <taxon>Pleosporales</taxon>
        <taxon>Pleosporineae</taxon>
        <taxon>Pleosporaceae</taxon>
        <taxon>Alternaria</taxon>
        <taxon>Alternaria sect. Alternaria</taxon>
        <taxon>Alternaria alternata complex</taxon>
    </lineage>
</organism>
<feature type="transmembrane region" description="Helical" evidence="2">
    <location>
        <begin position="226"/>
        <end position="247"/>
    </location>
</feature>
<evidence type="ECO:0000256" key="3">
    <source>
        <dbReference type="SAM" id="SignalP"/>
    </source>
</evidence>
<reference evidence="4" key="2">
    <citation type="journal article" date="2019" name="bioRxiv">
        <title>Genomics, evolutionary history and diagnostics of the Alternaria alternata species group including apple and Asian pear pathotypes.</title>
        <authorList>
            <person name="Armitage A.D."/>
            <person name="Cockerton H.M."/>
            <person name="Sreenivasaprasad S."/>
            <person name="Woodhall J.W."/>
            <person name="Lane C.R."/>
            <person name="Harrison R.J."/>
            <person name="Clarkson J.P."/>
        </authorList>
    </citation>
    <scope>NUCLEOTIDE SEQUENCE</scope>
    <source>
        <strain evidence="4">FERA 1164</strain>
    </source>
</reference>
<evidence type="ECO:0008006" key="6">
    <source>
        <dbReference type="Google" id="ProtNLM"/>
    </source>
</evidence>
<name>A0AB37W3S9_9PLEO</name>
<dbReference type="AlphaFoldDB" id="A0AB37W3S9"/>
<feature type="compositionally biased region" description="Low complexity" evidence="1">
    <location>
        <begin position="129"/>
        <end position="148"/>
    </location>
</feature>
<evidence type="ECO:0000256" key="1">
    <source>
        <dbReference type="SAM" id="MobiDB-lite"/>
    </source>
</evidence>
<evidence type="ECO:0000313" key="5">
    <source>
        <dbReference type="Proteomes" id="UP000292340"/>
    </source>
</evidence>
<evidence type="ECO:0000256" key="2">
    <source>
        <dbReference type="SAM" id="Phobius"/>
    </source>
</evidence>
<comment type="caution">
    <text evidence="4">The sequence shown here is derived from an EMBL/GenBank/DDBJ whole genome shotgun (WGS) entry which is preliminary data.</text>
</comment>
<accession>A0AB37W3S9</accession>
<feature type="region of interest" description="Disordered" evidence="1">
    <location>
        <begin position="128"/>
        <end position="160"/>
    </location>
</feature>
<dbReference type="Proteomes" id="UP000292340">
    <property type="component" value="Unassembled WGS sequence"/>
</dbReference>
<protein>
    <recommendedName>
        <fullName evidence="6">Mid2 domain-containing protein</fullName>
    </recommendedName>
</protein>
<sequence>MARPAAYALLTTVFARAISASLEFVNPLPYNADDKFSDYQIYKKGQTMMVLWSGGDPSENVSISLVQQDLHNLVYPESLRENLADVTGFEWLVDTDRNLTDSNLFSLAITQGSTQSSASQYCFIEEDSSQGSDSDLSSSPAISPTATSNGAPTATRTAASNSAFESTLESTWISTQHETVPILHKTQSSMRIPVSTSSNLPSIETKEPNLPTKLIINDGFPPEAKIGLGVGIPVAIVLRLLAGWLIFRRQKRDIVTHELTTSVTEQLKPDRCGYNRSIDGHEPPDIGLHEAAATHVHEAPLNQLLEIGQ</sequence>
<keyword evidence="2" id="KW-1133">Transmembrane helix</keyword>